<dbReference type="RefSeq" id="WP_268611460.1">
    <property type="nucleotide sequence ID" value="NZ_CP113797.1"/>
</dbReference>
<dbReference type="GO" id="GO:0005829">
    <property type="term" value="C:cytosol"/>
    <property type="evidence" value="ECO:0007669"/>
    <property type="project" value="TreeGrafter"/>
</dbReference>
<dbReference type="SMART" id="SM00260">
    <property type="entry name" value="CheW"/>
    <property type="match status" value="1"/>
</dbReference>
<dbReference type="InterPro" id="IPR036061">
    <property type="entry name" value="CheW-like_dom_sf"/>
</dbReference>
<dbReference type="EMBL" id="CP113797">
    <property type="protein sequence ID" value="WAL61485.1"/>
    <property type="molecule type" value="Genomic_DNA"/>
</dbReference>
<evidence type="ECO:0000313" key="2">
    <source>
        <dbReference type="EMBL" id="WAL61485.1"/>
    </source>
</evidence>
<dbReference type="GO" id="GO:0007165">
    <property type="term" value="P:signal transduction"/>
    <property type="evidence" value="ECO:0007669"/>
    <property type="project" value="InterPro"/>
</dbReference>
<dbReference type="SUPFAM" id="SSF50341">
    <property type="entry name" value="CheW-like"/>
    <property type="match status" value="1"/>
</dbReference>
<keyword evidence="3" id="KW-1185">Reference proteome</keyword>
<proteinExistence type="predicted"/>
<dbReference type="PANTHER" id="PTHR22617:SF23">
    <property type="entry name" value="CHEMOTAXIS PROTEIN CHEW"/>
    <property type="match status" value="1"/>
</dbReference>
<dbReference type="Pfam" id="PF01584">
    <property type="entry name" value="CheW"/>
    <property type="match status" value="1"/>
</dbReference>
<dbReference type="KEGG" id="tsin:OXH18_05710"/>
<feature type="domain" description="CheW-like" evidence="1">
    <location>
        <begin position="26"/>
        <end position="172"/>
    </location>
</feature>
<dbReference type="PROSITE" id="PS50851">
    <property type="entry name" value="CHEW"/>
    <property type="match status" value="1"/>
</dbReference>
<evidence type="ECO:0000313" key="3">
    <source>
        <dbReference type="Proteomes" id="UP001163152"/>
    </source>
</evidence>
<name>A0A9E8ZHU3_9CYAN</name>
<organism evidence="2 3">
    <name type="scientific">Thermocoleostomius sinensis A174</name>
    <dbReference type="NCBI Taxonomy" id="2016057"/>
    <lineage>
        <taxon>Bacteria</taxon>
        <taxon>Bacillati</taxon>
        <taxon>Cyanobacteriota</taxon>
        <taxon>Cyanophyceae</taxon>
        <taxon>Oculatellales</taxon>
        <taxon>Oculatellaceae</taxon>
        <taxon>Thermocoleostomius</taxon>
    </lineage>
</organism>
<evidence type="ECO:0000259" key="1">
    <source>
        <dbReference type="PROSITE" id="PS50851"/>
    </source>
</evidence>
<reference evidence="2" key="1">
    <citation type="submission" date="2022-12" db="EMBL/GenBank/DDBJ databases">
        <title>Polyphasic identification of a Novel Hot-Spring Cyanobacterium Ocullathermofonsia sinensis gen nov. sp. nov. and Genomic Insights on its Adaptations to the Thermal Habitat.</title>
        <authorList>
            <person name="Daroch M."/>
            <person name="Tang J."/>
            <person name="Jiang Y."/>
        </authorList>
    </citation>
    <scope>NUCLEOTIDE SEQUENCE</scope>
    <source>
        <strain evidence="2">PKUAC-SCTA174</strain>
    </source>
</reference>
<dbReference type="InterPro" id="IPR039315">
    <property type="entry name" value="CheW"/>
</dbReference>
<gene>
    <name evidence="2" type="ORF">OXH18_05710</name>
</gene>
<accession>A0A9E8ZHU3</accession>
<sequence length="179" mass="19781">MQPLKPELSIISLLDTLSLTPASDHRQRLLRISLNHQDNALLPLEQITEILQVNVTDVLSVPELPECVLGICNWRGEILWLVDLCQVSGYPSPFQQEPLPPSIFSVIVRVNQQAIGVGVPAVSEVELHDLKQLQPIVSGLVSPGLLPLVWGLLPECNDPVLNIKAIAEYPLWKNQTIKA</sequence>
<dbReference type="PANTHER" id="PTHR22617">
    <property type="entry name" value="CHEMOTAXIS SENSOR HISTIDINE KINASE-RELATED"/>
    <property type="match status" value="1"/>
</dbReference>
<dbReference type="Gene3D" id="2.40.50.180">
    <property type="entry name" value="CheA-289, Domain 4"/>
    <property type="match status" value="1"/>
</dbReference>
<protein>
    <submittedName>
        <fullName evidence="2">Chemotaxis protein CheW</fullName>
    </submittedName>
</protein>
<dbReference type="AlphaFoldDB" id="A0A9E8ZHU3"/>
<dbReference type="Proteomes" id="UP001163152">
    <property type="component" value="Chromosome"/>
</dbReference>
<dbReference type="GO" id="GO:0006935">
    <property type="term" value="P:chemotaxis"/>
    <property type="evidence" value="ECO:0007669"/>
    <property type="project" value="InterPro"/>
</dbReference>
<dbReference type="InterPro" id="IPR002545">
    <property type="entry name" value="CheW-lke_dom"/>
</dbReference>